<comment type="caution">
    <text evidence="3">The sequence shown here is derived from an EMBL/GenBank/DDBJ whole genome shotgun (WGS) entry which is preliminary data.</text>
</comment>
<dbReference type="InterPro" id="IPR052734">
    <property type="entry name" value="Nod_factor_acetyltransferase"/>
</dbReference>
<dbReference type="Proteomes" id="UP000051515">
    <property type="component" value="Unassembled WGS sequence"/>
</dbReference>
<protein>
    <submittedName>
        <fullName evidence="3">Membrane protein</fullName>
    </submittedName>
</protein>
<name>A0A0R1KP21_9LACO</name>
<dbReference type="InterPro" id="IPR002656">
    <property type="entry name" value="Acyl_transf_3_dom"/>
</dbReference>
<feature type="transmembrane region" description="Helical" evidence="1">
    <location>
        <begin position="227"/>
        <end position="247"/>
    </location>
</feature>
<feature type="transmembrane region" description="Helical" evidence="1">
    <location>
        <begin position="195"/>
        <end position="215"/>
    </location>
</feature>
<organism evidence="3 4">
    <name type="scientific">Companilactobacillus bobalius DSM 19674</name>
    <dbReference type="NCBI Taxonomy" id="1423788"/>
    <lineage>
        <taxon>Bacteria</taxon>
        <taxon>Bacillati</taxon>
        <taxon>Bacillota</taxon>
        <taxon>Bacilli</taxon>
        <taxon>Lactobacillales</taxon>
        <taxon>Lactobacillaceae</taxon>
        <taxon>Companilactobacillus</taxon>
        <taxon>Companilactobacillus bobalius</taxon>
    </lineage>
</organism>
<feature type="transmembrane region" description="Helical" evidence="1">
    <location>
        <begin position="39"/>
        <end position="59"/>
    </location>
</feature>
<dbReference type="RefSeq" id="WP_056953534.1">
    <property type="nucleotide sequence ID" value="NZ_AZDY01000038.1"/>
</dbReference>
<keyword evidence="1" id="KW-1133">Transmembrane helix</keyword>
<proteinExistence type="predicted"/>
<feature type="transmembrane region" description="Helical" evidence="1">
    <location>
        <begin position="80"/>
        <end position="100"/>
    </location>
</feature>
<dbReference type="GO" id="GO:0016747">
    <property type="term" value="F:acyltransferase activity, transferring groups other than amino-acyl groups"/>
    <property type="evidence" value="ECO:0007669"/>
    <property type="project" value="InterPro"/>
</dbReference>
<feature type="transmembrane region" description="Helical" evidence="1">
    <location>
        <begin position="150"/>
        <end position="175"/>
    </location>
</feature>
<evidence type="ECO:0000256" key="1">
    <source>
        <dbReference type="SAM" id="Phobius"/>
    </source>
</evidence>
<reference evidence="3 4" key="1">
    <citation type="journal article" date="2015" name="Genome Announc.">
        <title>Expanding the biotechnology potential of lactobacilli through comparative genomics of 213 strains and associated genera.</title>
        <authorList>
            <person name="Sun Z."/>
            <person name="Harris H.M."/>
            <person name="McCann A."/>
            <person name="Guo C."/>
            <person name="Argimon S."/>
            <person name="Zhang W."/>
            <person name="Yang X."/>
            <person name="Jeffery I.B."/>
            <person name="Cooney J.C."/>
            <person name="Kagawa T.F."/>
            <person name="Liu W."/>
            <person name="Song Y."/>
            <person name="Salvetti E."/>
            <person name="Wrobel A."/>
            <person name="Rasinkangas P."/>
            <person name="Parkhill J."/>
            <person name="Rea M.C."/>
            <person name="O'Sullivan O."/>
            <person name="Ritari J."/>
            <person name="Douillard F.P."/>
            <person name="Paul Ross R."/>
            <person name="Yang R."/>
            <person name="Briner A.E."/>
            <person name="Felis G.E."/>
            <person name="de Vos W.M."/>
            <person name="Barrangou R."/>
            <person name="Klaenhammer T.R."/>
            <person name="Caufield P.W."/>
            <person name="Cui Y."/>
            <person name="Zhang H."/>
            <person name="O'Toole P.W."/>
        </authorList>
    </citation>
    <scope>NUCLEOTIDE SEQUENCE [LARGE SCALE GENOMIC DNA]</scope>
    <source>
        <strain evidence="3 4">DSM 19674</strain>
    </source>
</reference>
<dbReference type="PANTHER" id="PTHR37312:SF1">
    <property type="entry name" value="MEMBRANE-BOUND ACYLTRANSFERASE YKRP-RELATED"/>
    <property type="match status" value="1"/>
</dbReference>
<dbReference type="PANTHER" id="PTHR37312">
    <property type="entry name" value="MEMBRANE-BOUND ACYLTRANSFERASE YKRP-RELATED"/>
    <property type="match status" value="1"/>
</dbReference>
<dbReference type="STRING" id="1423788.FC78_GL002474"/>
<sequence length="277" mass="33013">MKRIRWIDFGKGFTIFFVLTAHCIDELYGTNIFPKYDVFSKLMLAIIYTFIMPCFFALSGFLYKSPKSNKGYLYSIRKKFVNFSIPYIVFSILYVSLQHLTKVNRLNPWGSLIFIYKQPISYLWFLYVLFLIFVFIGLMDIIKVPFNIQLVLSIILFIVVQLINPVYFIYATFSWLPCFYMGILIKRNMNILNNYMVFVISLIITIFGLAIRIYLGGSWFRNNDMLMNTAIFKVGSIFLMFFFFYHVQNNKFFEYFEKYGNYSIVIYLVHLPLTSFF</sequence>
<gene>
    <name evidence="3" type="ORF">FC78_GL002474</name>
</gene>
<evidence type="ECO:0000313" key="3">
    <source>
        <dbReference type="EMBL" id="KRK82465.1"/>
    </source>
</evidence>
<dbReference type="EMBL" id="AZDY01000038">
    <property type="protein sequence ID" value="KRK82465.1"/>
    <property type="molecule type" value="Genomic_DNA"/>
</dbReference>
<keyword evidence="4" id="KW-1185">Reference proteome</keyword>
<feature type="transmembrane region" description="Helical" evidence="1">
    <location>
        <begin position="120"/>
        <end position="138"/>
    </location>
</feature>
<dbReference type="Pfam" id="PF01757">
    <property type="entry name" value="Acyl_transf_3"/>
    <property type="match status" value="1"/>
</dbReference>
<dbReference type="AlphaFoldDB" id="A0A0R1KP21"/>
<keyword evidence="1" id="KW-0472">Membrane</keyword>
<evidence type="ECO:0000259" key="2">
    <source>
        <dbReference type="Pfam" id="PF01757"/>
    </source>
</evidence>
<accession>A0A0R1KP21</accession>
<feature type="domain" description="Acyltransferase 3" evidence="2">
    <location>
        <begin position="5"/>
        <end position="277"/>
    </location>
</feature>
<evidence type="ECO:0000313" key="4">
    <source>
        <dbReference type="Proteomes" id="UP000051515"/>
    </source>
</evidence>
<keyword evidence="1" id="KW-0812">Transmembrane</keyword>
<dbReference type="OrthoDB" id="6623990at2"/>
<feature type="transmembrane region" description="Helical" evidence="1">
    <location>
        <begin position="259"/>
        <end position="276"/>
    </location>
</feature>
<dbReference type="PATRIC" id="fig|1423788.3.peg.2545"/>